<dbReference type="eggNOG" id="arCOG02296">
    <property type="taxonomic scope" value="Archaea"/>
</dbReference>
<dbReference type="InterPro" id="IPR050155">
    <property type="entry name" value="HAD-like_hydrolase_sf"/>
</dbReference>
<dbReference type="GO" id="GO:0006281">
    <property type="term" value="P:DNA repair"/>
    <property type="evidence" value="ECO:0007669"/>
    <property type="project" value="TreeGrafter"/>
</dbReference>
<comment type="caution">
    <text evidence="1">The sequence shown here is derived from an EMBL/GenBank/DDBJ whole genome shotgun (WGS) entry which is preliminary data.</text>
</comment>
<dbReference type="GO" id="GO:0008967">
    <property type="term" value="F:phosphoglycolate phosphatase activity"/>
    <property type="evidence" value="ECO:0007669"/>
    <property type="project" value="TreeGrafter"/>
</dbReference>
<dbReference type="InterPro" id="IPR023214">
    <property type="entry name" value="HAD_sf"/>
</dbReference>
<name>V4HMC4_9EURY</name>
<evidence type="ECO:0000313" key="2">
    <source>
        <dbReference type="Proteomes" id="UP000017840"/>
    </source>
</evidence>
<dbReference type="EMBL" id="ASGZ01000018">
    <property type="protein sequence ID" value="ESP89079.1"/>
    <property type="molecule type" value="Genomic_DNA"/>
</dbReference>
<dbReference type="AlphaFoldDB" id="V4HMC4"/>
<organism evidence="1 2">
    <name type="scientific">Candidatus Halobonum tyrrellensis G22</name>
    <dbReference type="NCBI Taxonomy" id="1324957"/>
    <lineage>
        <taxon>Archaea</taxon>
        <taxon>Methanobacteriati</taxon>
        <taxon>Methanobacteriota</taxon>
        <taxon>Stenosarchaea group</taxon>
        <taxon>Halobacteria</taxon>
        <taxon>Halobacteriales</taxon>
        <taxon>Haloferacaceae</taxon>
        <taxon>Candidatus Halobonum</taxon>
    </lineage>
</organism>
<accession>V4HMC4</accession>
<dbReference type="Pfam" id="PF13419">
    <property type="entry name" value="HAD_2"/>
    <property type="match status" value="1"/>
</dbReference>
<dbReference type="OrthoDB" id="212720at2157"/>
<protein>
    <submittedName>
        <fullName evidence="1">Phosphoglycolate phosphatase</fullName>
    </submittedName>
</protein>
<dbReference type="InterPro" id="IPR023198">
    <property type="entry name" value="PGP-like_dom2"/>
</dbReference>
<sequence>MSRDGPDPAAGAGTVAGPDEYDGYDAVVFDLDGTLVDLAVDWGAARADAAALFETRGHDPAGDDLWGLLGRSDELGLRTELEERLSDRECDGARQSDRLAHADHLPLSVPTGVCSLNSEAAVRTALDTHDLVDHVAAVVGRDSCPTYKPDPEPLLATLSDLGVPPERALFVGDSERDAVTADRADVAFVYV</sequence>
<dbReference type="SFLD" id="SFLDS00003">
    <property type="entry name" value="Haloacid_Dehalogenase"/>
    <property type="match status" value="1"/>
</dbReference>
<dbReference type="RefSeq" id="WP_023393733.1">
    <property type="nucleotide sequence ID" value="NZ_ASGZ01000018.1"/>
</dbReference>
<dbReference type="PANTHER" id="PTHR43434:SF1">
    <property type="entry name" value="PHOSPHOGLYCOLATE PHOSPHATASE"/>
    <property type="match status" value="1"/>
</dbReference>
<dbReference type="InterPro" id="IPR041492">
    <property type="entry name" value="HAD_2"/>
</dbReference>
<dbReference type="SFLD" id="SFLDG01129">
    <property type="entry name" value="C1.5:_HAD__Beta-PGM__Phosphata"/>
    <property type="match status" value="1"/>
</dbReference>
<keyword evidence="2" id="KW-1185">Reference proteome</keyword>
<dbReference type="STRING" id="1324957.K933_05728"/>
<dbReference type="SUPFAM" id="SSF56784">
    <property type="entry name" value="HAD-like"/>
    <property type="match status" value="1"/>
</dbReference>
<proteinExistence type="predicted"/>
<dbReference type="InterPro" id="IPR036412">
    <property type="entry name" value="HAD-like_sf"/>
</dbReference>
<evidence type="ECO:0000313" key="1">
    <source>
        <dbReference type="EMBL" id="ESP89079.1"/>
    </source>
</evidence>
<gene>
    <name evidence="1" type="ORF">K933_05728</name>
</gene>
<dbReference type="PANTHER" id="PTHR43434">
    <property type="entry name" value="PHOSPHOGLYCOLATE PHOSPHATASE"/>
    <property type="match status" value="1"/>
</dbReference>
<dbReference type="Gene3D" id="1.10.150.240">
    <property type="entry name" value="Putative phosphatase, domain 2"/>
    <property type="match status" value="1"/>
</dbReference>
<dbReference type="Proteomes" id="UP000017840">
    <property type="component" value="Unassembled WGS sequence"/>
</dbReference>
<reference evidence="1 2" key="1">
    <citation type="journal article" date="2013" name="Genome Announc.">
        <title>Draft Genome Sequence of 'Candidatus Halobonum tyrrellensis' Strain G22, Isolated from the Hypersaline Waters of Lake Tyrrell, Australia.</title>
        <authorList>
            <person name="Ugalde J.A."/>
            <person name="Narasingarao P."/>
            <person name="Kuo S."/>
            <person name="Podell S."/>
            <person name="Allen E.E."/>
        </authorList>
    </citation>
    <scope>NUCLEOTIDE SEQUENCE [LARGE SCALE GENOMIC DNA]</scope>
    <source>
        <strain evidence="1 2">G22</strain>
    </source>
</reference>
<dbReference type="Gene3D" id="3.40.50.1000">
    <property type="entry name" value="HAD superfamily/HAD-like"/>
    <property type="match status" value="1"/>
</dbReference>